<organism evidence="1 2">
    <name type="scientific">Ruminiclostridium hungatei</name>
    <name type="common">Clostridium hungatei</name>
    <dbReference type="NCBI Taxonomy" id="48256"/>
    <lineage>
        <taxon>Bacteria</taxon>
        <taxon>Bacillati</taxon>
        <taxon>Bacillota</taxon>
        <taxon>Clostridia</taxon>
        <taxon>Eubacteriales</taxon>
        <taxon>Oscillospiraceae</taxon>
        <taxon>Ruminiclostridium</taxon>
    </lineage>
</organism>
<dbReference type="Gene3D" id="3.90.1720.10">
    <property type="entry name" value="endopeptidase domain like (from Nostoc punctiforme)"/>
    <property type="match status" value="1"/>
</dbReference>
<evidence type="ECO:0000313" key="2">
    <source>
        <dbReference type="Proteomes" id="UP000191554"/>
    </source>
</evidence>
<dbReference type="PANTHER" id="PTHR47112">
    <property type="entry name" value="PX DOMAIN-CONTAINING PROTEIN"/>
    <property type="match status" value="1"/>
</dbReference>
<dbReference type="RefSeq" id="WP_080063502.1">
    <property type="nucleotide sequence ID" value="NZ_MZGX01000005.1"/>
</dbReference>
<dbReference type="Proteomes" id="UP000191554">
    <property type="component" value="Unassembled WGS sequence"/>
</dbReference>
<gene>
    <name evidence="1" type="ORF">CLHUN_10500</name>
</gene>
<dbReference type="PANTHER" id="PTHR47112:SF1">
    <property type="entry name" value="PX DOMAIN-CONTAINING PROTEIN"/>
    <property type="match status" value="1"/>
</dbReference>
<dbReference type="InterPro" id="IPR038765">
    <property type="entry name" value="Papain-like_cys_pep_sf"/>
</dbReference>
<dbReference type="SUPFAM" id="SSF54001">
    <property type="entry name" value="Cysteine proteinases"/>
    <property type="match status" value="1"/>
</dbReference>
<dbReference type="STRING" id="48256.CLHUN_10500"/>
<dbReference type="OrthoDB" id="2080662at2"/>
<keyword evidence="2" id="KW-1185">Reference proteome</keyword>
<reference evidence="1 2" key="1">
    <citation type="submission" date="2017-03" db="EMBL/GenBank/DDBJ databases">
        <title>Genome sequence of Clostridium hungatei DSM 14427.</title>
        <authorList>
            <person name="Poehlein A."/>
            <person name="Daniel R."/>
        </authorList>
    </citation>
    <scope>NUCLEOTIDE SEQUENCE [LARGE SCALE GENOMIC DNA]</scope>
    <source>
        <strain evidence="1 2">DSM 14427</strain>
    </source>
</reference>
<sequence>MIGIKQDYKLLANTLKTGDIILFGGGSKISKVIETLENTIWSHVGMIILPEDMRPPMECEAKPLLWQSSPELDIKEVQNKPGNCGPELVYLDELLDLLKNYNYTVAVRRLDAPRTETMLVKLNSFINKVHMDGFPSIRELAVEFIKGTIKEKIIHAIIKIVHFLKKLAGLFKKEQAEFLACKVDTYFCSELIAQSYIEMGLLPRYEVAGSYSPKTFSAKGDINLMNNAKLEDEIFIVF</sequence>
<proteinExistence type="predicted"/>
<comment type="caution">
    <text evidence="1">The sequence shown here is derived from an EMBL/GenBank/DDBJ whole genome shotgun (WGS) entry which is preliminary data.</text>
</comment>
<protein>
    <submittedName>
        <fullName evidence="1">Uncharacterized protein</fullName>
    </submittedName>
</protein>
<dbReference type="AlphaFoldDB" id="A0A1V4SMY3"/>
<accession>A0A1V4SMY3</accession>
<evidence type="ECO:0000313" key="1">
    <source>
        <dbReference type="EMBL" id="OPX45163.1"/>
    </source>
</evidence>
<dbReference type="EMBL" id="MZGX01000005">
    <property type="protein sequence ID" value="OPX45163.1"/>
    <property type="molecule type" value="Genomic_DNA"/>
</dbReference>
<name>A0A1V4SMY3_RUMHU</name>